<dbReference type="GO" id="GO:0031132">
    <property type="term" value="F:serine 3-dehydrogenase activity"/>
    <property type="evidence" value="ECO:0007669"/>
    <property type="project" value="UniProtKB-EC"/>
</dbReference>
<dbReference type="GO" id="GO:0016020">
    <property type="term" value="C:membrane"/>
    <property type="evidence" value="ECO:0007669"/>
    <property type="project" value="TreeGrafter"/>
</dbReference>
<sequence>MMKINEKSIVITGGSSGIGLQMAKKFGETGADVVITGRNQSTLDQAASGMTRVTPFVCDVTNDEQVVALRDFMDGRGGTDVLINNAGVMDFFDVTQGHPLEKQLAEIAIDAAGPVRLVHHFLPGLLKRPSIIVNVSSGLAYVPFAAAPVYCGCKAFLHSYTQCLRTQLAGTSVRVVELLPPVVDTPLAATLDHSFSKMPPEKLVAALISGLKRGRDEIAPGQSAQLRWLSRLAPGFIYGQLNKSFKVARRSPP</sequence>
<dbReference type="Gene3D" id="3.40.50.720">
    <property type="entry name" value="NAD(P)-binding Rossmann-like Domain"/>
    <property type="match status" value="1"/>
</dbReference>
<dbReference type="Proteomes" id="UP000316213">
    <property type="component" value="Unassembled WGS sequence"/>
</dbReference>
<evidence type="ECO:0000259" key="4">
    <source>
        <dbReference type="SMART" id="SM00822"/>
    </source>
</evidence>
<comment type="similarity">
    <text evidence="1 3">Belongs to the short-chain dehydrogenases/reductases (SDR) family.</text>
</comment>
<dbReference type="PROSITE" id="PS00061">
    <property type="entry name" value="ADH_SHORT"/>
    <property type="match status" value="1"/>
</dbReference>
<dbReference type="PANTHER" id="PTHR44196">
    <property type="entry name" value="DEHYDROGENASE/REDUCTASE SDR FAMILY MEMBER 7B"/>
    <property type="match status" value="1"/>
</dbReference>
<evidence type="ECO:0000256" key="2">
    <source>
        <dbReference type="ARBA" id="ARBA00023002"/>
    </source>
</evidence>
<organism evidence="5 6">
    <name type="scientific">Neorhodopirellula pilleata</name>
    <dbReference type="NCBI Taxonomy" id="2714738"/>
    <lineage>
        <taxon>Bacteria</taxon>
        <taxon>Pseudomonadati</taxon>
        <taxon>Planctomycetota</taxon>
        <taxon>Planctomycetia</taxon>
        <taxon>Pirellulales</taxon>
        <taxon>Pirellulaceae</taxon>
        <taxon>Neorhodopirellula</taxon>
    </lineage>
</organism>
<dbReference type="SMART" id="SM00822">
    <property type="entry name" value="PKS_KR"/>
    <property type="match status" value="1"/>
</dbReference>
<dbReference type="Pfam" id="PF00106">
    <property type="entry name" value="adh_short"/>
    <property type="match status" value="1"/>
</dbReference>
<reference evidence="5 6" key="1">
    <citation type="submission" date="2019-02" db="EMBL/GenBank/DDBJ databases">
        <title>Deep-cultivation of Planctomycetes and their phenomic and genomic characterization uncovers novel biology.</title>
        <authorList>
            <person name="Wiegand S."/>
            <person name="Jogler M."/>
            <person name="Boedeker C."/>
            <person name="Pinto D."/>
            <person name="Vollmers J."/>
            <person name="Rivas-Marin E."/>
            <person name="Kohn T."/>
            <person name="Peeters S.H."/>
            <person name="Heuer A."/>
            <person name="Rast P."/>
            <person name="Oberbeckmann S."/>
            <person name="Bunk B."/>
            <person name="Jeske O."/>
            <person name="Meyerdierks A."/>
            <person name="Storesund J.E."/>
            <person name="Kallscheuer N."/>
            <person name="Luecker S."/>
            <person name="Lage O.M."/>
            <person name="Pohl T."/>
            <person name="Merkel B.J."/>
            <person name="Hornburger P."/>
            <person name="Mueller R.-W."/>
            <person name="Bruemmer F."/>
            <person name="Labrenz M."/>
            <person name="Spormann A.M."/>
            <person name="Op Den Camp H."/>
            <person name="Overmann J."/>
            <person name="Amann R."/>
            <person name="Jetten M.S.M."/>
            <person name="Mascher T."/>
            <person name="Medema M.H."/>
            <person name="Devos D.P."/>
            <person name="Kaster A.-K."/>
            <person name="Ovreas L."/>
            <person name="Rohde M."/>
            <person name="Galperin M.Y."/>
            <person name="Jogler C."/>
        </authorList>
    </citation>
    <scope>NUCLEOTIDE SEQUENCE [LARGE SCALE GENOMIC DNA]</scope>
    <source>
        <strain evidence="5 6">Pla100</strain>
    </source>
</reference>
<dbReference type="AlphaFoldDB" id="A0A5C6ADH9"/>
<gene>
    <name evidence="5" type="primary">sdh</name>
    <name evidence="5" type="ORF">Pla100_22700</name>
</gene>
<dbReference type="EC" id="1.1.1.276" evidence="5"/>
<evidence type="ECO:0000313" key="5">
    <source>
        <dbReference type="EMBL" id="TWT97121.1"/>
    </source>
</evidence>
<protein>
    <submittedName>
        <fullName evidence="5">Serine 3-dehydrogenase</fullName>
        <ecNumber evidence="5">1.1.1.276</ecNumber>
    </submittedName>
</protein>
<feature type="domain" description="Ketoreductase" evidence="4">
    <location>
        <begin position="7"/>
        <end position="185"/>
    </location>
</feature>
<keyword evidence="2 5" id="KW-0560">Oxidoreductase</keyword>
<evidence type="ECO:0000256" key="1">
    <source>
        <dbReference type="ARBA" id="ARBA00006484"/>
    </source>
</evidence>
<accession>A0A5C6ADH9</accession>
<proteinExistence type="inferred from homology"/>
<keyword evidence="6" id="KW-1185">Reference proteome</keyword>
<dbReference type="PANTHER" id="PTHR44196:SF1">
    <property type="entry name" value="DEHYDROGENASE_REDUCTASE SDR FAMILY MEMBER 7B"/>
    <property type="match status" value="1"/>
</dbReference>
<dbReference type="RefSeq" id="WP_146577776.1">
    <property type="nucleotide sequence ID" value="NZ_SJPM01000004.1"/>
</dbReference>
<dbReference type="OrthoDB" id="9810734at2"/>
<dbReference type="InterPro" id="IPR002347">
    <property type="entry name" value="SDR_fam"/>
</dbReference>
<dbReference type="EMBL" id="SJPM01000004">
    <property type="protein sequence ID" value="TWT97121.1"/>
    <property type="molecule type" value="Genomic_DNA"/>
</dbReference>
<comment type="caution">
    <text evidence="5">The sequence shown here is derived from an EMBL/GenBank/DDBJ whole genome shotgun (WGS) entry which is preliminary data.</text>
</comment>
<evidence type="ECO:0000313" key="6">
    <source>
        <dbReference type="Proteomes" id="UP000316213"/>
    </source>
</evidence>
<name>A0A5C6ADH9_9BACT</name>
<dbReference type="InterPro" id="IPR036291">
    <property type="entry name" value="NAD(P)-bd_dom_sf"/>
</dbReference>
<dbReference type="PRINTS" id="PR00080">
    <property type="entry name" value="SDRFAMILY"/>
</dbReference>
<evidence type="ECO:0000256" key="3">
    <source>
        <dbReference type="RuleBase" id="RU000363"/>
    </source>
</evidence>
<dbReference type="InterPro" id="IPR057326">
    <property type="entry name" value="KR_dom"/>
</dbReference>
<dbReference type="PRINTS" id="PR00081">
    <property type="entry name" value="GDHRDH"/>
</dbReference>
<dbReference type="InterPro" id="IPR020904">
    <property type="entry name" value="Sc_DH/Rdtase_CS"/>
</dbReference>
<dbReference type="SUPFAM" id="SSF51735">
    <property type="entry name" value="NAD(P)-binding Rossmann-fold domains"/>
    <property type="match status" value="1"/>
</dbReference>